<feature type="non-terminal residue" evidence="1">
    <location>
        <position position="1"/>
    </location>
</feature>
<dbReference type="AlphaFoldDB" id="A0A6A4L1R0"/>
<evidence type="ECO:0000313" key="2">
    <source>
        <dbReference type="Proteomes" id="UP000428333"/>
    </source>
</evidence>
<protein>
    <submittedName>
        <fullName evidence="1">Uncharacterized protein</fullName>
    </submittedName>
</protein>
<dbReference type="EMBL" id="QEFC01003196">
    <property type="protein sequence ID" value="KAE9449037.1"/>
    <property type="molecule type" value="Genomic_DNA"/>
</dbReference>
<organism evidence="1 2">
    <name type="scientific">Rhododendron williamsianum</name>
    <dbReference type="NCBI Taxonomy" id="262921"/>
    <lineage>
        <taxon>Eukaryota</taxon>
        <taxon>Viridiplantae</taxon>
        <taxon>Streptophyta</taxon>
        <taxon>Embryophyta</taxon>
        <taxon>Tracheophyta</taxon>
        <taxon>Spermatophyta</taxon>
        <taxon>Magnoliopsida</taxon>
        <taxon>eudicotyledons</taxon>
        <taxon>Gunneridae</taxon>
        <taxon>Pentapetalae</taxon>
        <taxon>asterids</taxon>
        <taxon>Ericales</taxon>
        <taxon>Ericaceae</taxon>
        <taxon>Ericoideae</taxon>
        <taxon>Rhodoreae</taxon>
        <taxon>Rhododendron</taxon>
    </lineage>
</organism>
<name>A0A6A4L1R0_9ERIC</name>
<dbReference type="Proteomes" id="UP000428333">
    <property type="component" value="Linkage Group LG11"/>
</dbReference>
<keyword evidence="2" id="KW-1185">Reference proteome</keyword>
<evidence type="ECO:0000313" key="1">
    <source>
        <dbReference type="EMBL" id="KAE9449037.1"/>
    </source>
</evidence>
<sequence length="103" mass="11001">MPFFESSHSTLSANTGLGIKEFVGFDVGNIPDKVIGIPDTEYQFVKVLKANIGGLIGGKPGRTYYITFQVKDMAGSGSPTLNFRAVVKTLKGQATITFSALEP</sequence>
<proteinExistence type="predicted"/>
<comment type="caution">
    <text evidence="1">The sequence shown here is derived from an EMBL/GenBank/DDBJ whole genome shotgun (WGS) entry which is preliminary data.</text>
</comment>
<gene>
    <name evidence="1" type="ORF">C3L33_19065</name>
</gene>
<dbReference type="OrthoDB" id="1295336at2759"/>
<reference evidence="1 2" key="1">
    <citation type="journal article" date="2019" name="Genome Biol. Evol.">
        <title>The Rhododendron genome and chromosomal organization provide insight into shared whole-genome duplications across the heath family (Ericaceae).</title>
        <authorList>
            <person name="Soza V.L."/>
            <person name="Lindsley D."/>
            <person name="Waalkes A."/>
            <person name="Ramage E."/>
            <person name="Patwardhan R.P."/>
            <person name="Burton J.N."/>
            <person name="Adey A."/>
            <person name="Kumar A."/>
            <person name="Qiu R."/>
            <person name="Shendure J."/>
            <person name="Hall B."/>
        </authorList>
    </citation>
    <scope>NUCLEOTIDE SEQUENCE [LARGE SCALE GENOMIC DNA]</scope>
    <source>
        <strain evidence="1">RSF 1966-606</strain>
    </source>
</reference>
<accession>A0A6A4L1R0</accession>